<keyword evidence="2" id="KW-0812">Transmembrane</keyword>
<dbReference type="PANTHER" id="PTHR23542">
    <property type="match status" value="1"/>
</dbReference>
<accession>A0A7W9QC99</accession>
<dbReference type="GO" id="GO:0022857">
    <property type="term" value="F:transmembrane transporter activity"/>
    <property type="evidence" value="ECO:0007669"/>
    <property type="project" value="InterPro"/>
</dbReference>
<dbReference type="AlphaFoldDB" id="A0A7W9QC99"/>
<dbReference type="RefSeq" id="WP_184574680.1">
    <property type="nucleotide sequence ID" value="NZ_JACHJL010000012.1"/>
</dbReference>
<name>A0A7W9QC99_9ACTN</name>
<evidence type="ECO:0000313" key="4">
    <source>
        <dbReference type="Proteomes" id="UP000588098"/>
    </source>
</evidence>
<feature type="transmembrane region" description="Helical" evidence="2">
    <location>
        <begin position="175"/>
        <end position="194"/>
    </location>
</feature>
<keyword evidence="4" id="KW-1185">Reference proteome</keyword>
<organism evidence="3 4">
    <name type="scientific">Streptomyces zagrosensis</name>
    <dbReference type="NCBI Taxonomy" id="1042984"/>
    <lineage>
        <taxon>Bacteria</taxon>
        <taxon>Bacillati</taxon>
        <taxon>Actinomycetota</taxon>
        <taxon>Actinomycetes</taxon>
        <taxon>Kitasatosporales</taxon>
        <taxon>Streptomycetaceae</taxon>
        <taxon>Streptomyces</taxon>
    </lineage>
</organism>
<feature type="compositionally biased region" description="Basic and acidic residues" evidence="1">
    <location>
        <begin position="422"/>
        <end position="451"/>
    </location>
</feature>
<dbReference type="Gene3D" id="1.20.1250.20">
    <property type="entry name" value="MFS general substrate transporter like domains"/>
    <property type="match status" value="2"/>
</dbReference>
<feature type="transmembrane region" description="Helical" evidence="2">
    <location>
        <begin position="79"/>
        <end position="99"/>
    </location>
</feature>
<protein>
    <submittedName>
        <fullName evidence="3">MFS family permease</fullName>
    </submittedName>
</protein>
<feature type="region of interest" description="Disordered" evidence="1">
    <location>
        <begin position="399"/>
        <end position="451"/>
    </location>
</feature>
<evidence type="ECO:0000256" key="1">
    <source>
        <dbReference type="SAM" id="MobiDB-lite"/>
    </source>
</evidence>
<evidence type="ECO:0000313" key="3">
    <source>
        <dbReference type="EMBL" id="MBB5937598.1"/>
    </source>
</evidence>
<feature type="transmembrane region" description="Helical" evidence="2">
    <location>
        <begin position="46"/>
        <end position="67"/>
    </location>
</feature>
<feature type="transmembrane region" description="Helical" evidence="2">
    <location>
        <begin position="252"/>
        <end position="274"/>
    </location>
</feature>
<comment type="caution">
    <text evidence="3">The sequence shown here is derived from an EMBL/GenBank/DDBJ whole genome shotgun (WGS) entry which is preliminary data.</text>
</comment>
<feature type="transmembrane region" description="Helical" evidence="2">
    <location>
        <begin position="368"/>
        <end position="388"/>
    </location>
</feature>
<dbReference type="EMBL" id="JACHJL010000012">
    <property type="protein sequence ID" value="MBB5937598.1"/>
    <property type="molecule type" value="Genomic_DNA"/>
</dbReference>
<feature type="transmembrane region" description="Helical" evidence="2">
    <location>
        <begin position="281"/>
        <end position="301"/>
    </location>
</feature>
<dbReference type="PANTHER" id="PTHR23542:SF1">
    <property type="entry name" value="MAJOR FACILITATOR SUPERFAMILY (MFS) PROFILE DOMAIN-CONTAINING PROTEIN"/>
    <property type="match status" value="1"/>
</dbReference>
<feature type="transmembrane region" description="Helical" evidence="2">
    <location>
        <begin position="215"/>
        <end position="240"/>
    </location>
</feature>
<reference evidence="3 4" key="1">
    <citation type="submission" date="2020-08" db="EMBL/GenBank/DDBJ databases">
        <title>Genomic Encyclopedia of Type Strains, Phase III (KMG-III): the genomes of soil and plant-associated and newly described type strains.</title>
        <authorList>
            <person name="Whitman W."/>
        </authorList>
    </citation>
    <scope>NUCLEOTIDE SEQUENCE [LARGE SCALE GENOMIC DNA]</scope>
    <source>
        <strain evidence="3 4">CECT 8305</strain>
    </source>
</reference>
<feature type="transmembrane region" description="Helical" evidence="2">
    <location>
        <begin position="307"/>
        <end position="326"/>
    </location>
</feature>
<feature type="compositionally biased region" description="Low complexity" evidence="1">
    <location>
        <begin position="404"/>
        <end position="415"/>
    </location>
</feature>
<proteinExistence type="predicted"/>
<dbReference type="InterPro" id="IPR011701">
    <property type="entry name" value="MFS"/>
</dbReference>
<evidence type="ECO:0000256" key="2">
    <source>
        <dbReference type="SAM" id="Phobius"/>
    </source>
</evidence>
<feature type="transmembrane region" description="Helical" evidence="2">
    <location>
        <begin position="12"/>
        <end position="40"/>
    </location>
</feature>
<sequence length="451" mass="46832">MPNPYREIFAAPGAAGFCAAGFLGRMPVAMMTIGVVTMISEITGRYGLAGALAATLALSGAVIGPQLSRLVDLHGQRRMLRPAVLVSLTAISGLLLCARRGWPDWLMFVCAACGGCVPSLGSMIRSRWANIYRSEPRRLHTAYSFESVVDEICFIVGPIISIGLSTTWFPEAGPLMAAGFLATGVFWLTAQRATEPVPQPRDERHPKGSALRSPGLRILVVTGVFAGTIFSSVDVVTVAFAEEQGHKSAASLILATYAAGSCLAGAVFGLMHLTGPPARRWLLGVCAMAASMIPLQFVSNLTALTCALFIAGLAIAPTGVTIMSLVQEHVPRTKLTEGMTWASTGIATGIALGAFASGRVVDAAGAEAAYAVPAIAGATAVVLALLGYHRVTPAAQHADCTPRAQGGADTDGQGDSAPQGKGDGREACGREACGREEDGREEDGREQQPVA</sequence>
<feature type="transmembrane region" description="Helical" evidence="2">
    <location>
        <begin position="105"/>
        <end position="124"/>
    </location>
</feature>
<dbReference type="Pfam" id="PF07690">
    <property type="entry name" value="MFS_1"/>
    <property type="match status" value="1"/>
</dbReference>
<feature type="transmembrane region" description="Helical" evidence="2">
    <location>
        <begin position="338"/>
        <end position="356"/>
    </location>
</feature>
<keyword evidence="2" id="KW-1133">Transmembrane helix</keyword>
<dbReference type="InterPro" id="IPR036259">
    <property type="entry name" value="MFS_trans_sf"/>
</dbReference>
<dbReference type="SUPFAM" id="SSF103473">
    <property type="entry name" value="MFS general substrate transporter"/>
    <property type="match status" value="1"/>
</dbReference>
<dbReference type="Proteomes" id="UP000588098">
    <property type="component" value="Unassembled WGS sequence"/>
</dbReference>
<keyword evidence="2" id="KW-0472">Membrane</keyword>
<gene>
    <name evidence="3" type="ORF">FHS42_004679</name>
</gene>